<gene>
    <name evidence="2" type="ORF">ACFSKX_15110</name>
</gene>
<accession>A0ABW5EDT7</accession>
<evidence type="ECO:0000313" key="2">
    <source>
        <dbReference type="EMBL" id="MFD2311756.1"/>
    </source>
</evidence>
<reference evidence="3" key="1">
    <citation type="journal article" date="2019" name="Int. J. Syst. Evol. Microbiol.">
        <title>The Global Catalogue of Microorganisms (GCM) 10K type strain sequencing project: providing services to taxonomists for standard genome sequencing and annotation.</title>
        <authorList>
            <consortium name="The Broad Institute Genomics Platform"/>
            <consortium name="The Broad Institute Genome Sequencing Center for Infectious Disease"/>
            <person name="Wu L."/>
            <person name="Ma J."/>
        </authorList>
    </citation>
    <scope>NUCLEOTIDE SEQUENCE [LARGE SCALE GENOMIC DNA]</scope>
    <source>
        <strain evidence="3">KCTC 12848</strain>
    </source>
</reference>
<organism evidence="2 3">
    <name type="scientific">Microbulbifer halophilus</name>
    <dbReference type="NCBI Taxonomy" id="453963"/>
    <lineage>
        <taxon>Bacteria</taxon>
        <taxon>Pseudomonadati</taxon>
        <taxon>Pseudomonadota</taxon>
        <taxon>Gammaproteobacteria</taxon>
        <taxon>Cellvibrionales</taxon>
        <taxon>Microbulbiferaceae</taxon>
        <taxon>Microbulbifer</taxon>
    </lineage>
</organism>
<name>A0ABW5EDT7_9GAMM</name>
<proteinExistence type="predicted"/>
<protein>
    <submittedName>
        <fullName evidence="2">Uncharacterized protein</fullName>
    </submittedName>
</protein>
<dbReference type="RefSeq" id="WP_265722358.1">
    <property type="nucleotide sequence ID" value="NZ_JAPIVK010000022.1"/>
</dbReference>
<comment type="caution">
    <text evidence="2">The sequence shown here is derived from an EMBL/GenBank/DDBJ whole genome shotgun (WGS) entry which is preliminary data.</text>
</comment>
<dbReference type="EMBL" id="JBHUJD010000022">
    <property type="protein sequence ID" value="MFD2311756.1"/>
    <property type="molecule type" value="Genomic_DNA"/>
</dbReference>
<evidence type="ECO:0000256" key="1">
    <source>
        <dbReference type="SAM" id="MobiDB-lite"/>
    </source>
</evidence>
<feature type="region of interest" description="Disordered" evidence="1">
    <location>
        <begin position="1"/>
        <end position="24"/>
    </location>
</feature>
<dbReference type="Proteomes" id="UP001597425">
    <property type="component" value="Unassembled WGS sequence"/>
</dbReference>
<evidence type="ECO:0000313" key="3">
    <source>
        <dbReference type="Proteomes" id="UP001597425"/>
    </source>
</evidence>
<sequence length="53" mass="6048">MKDDFNKLPDIEKQKVPSKSEIDPRMATAETTISAVKAAKKYKLKEINLDIKK</sequence>
<keyword evidence="3" id="KW-1185">Reference proteome</keyword>